<evidence type="ECO:0000313" key="2">
    <source>
        <dbReference type="Proteomes" id="UP001241377"/>
    </source>
</evidence>
<gene>
    <name evidence="1" type="primary">EFG1</name>
    <name evidence="1" type="ORF">QFC19_005213</name>
</gene>
<dbReference type="Proteomes" id="UP001241377">
    <property type="component" value="Unassembled WGS sequence"/>
</dbReference>
<proteinExistence type="predicted"/>
<dbReference type="EMBL" id="JASBWR010000058">
    <property type="protein sequence ID" value="KAJ9101439.1"/>
    <property type="molecule type" value="Genomic_DNA"/>
</dbReference>
<name>A0ACC2VPR3_9TREE</name>
<organism evidence="1 2">
    <name type="scientific">Naganishia cerealis</name>
    <dbReference type="NCBI Taxonomy" id="610337"/>
    <lineage>
        <taxon>Eukaryota</taxon>
        <taxon>Fungi</taxon>
        <taxon>Dikarya</taxon>
        <taxon>Basidiomycota</taxon>
        <taxon>Agaricomycotina</taxon>
        <taxon>Tremellomycetes</taxon>
        <taxon>Filobasidiales</taxon>
        <taxon>Filobasidiaceae</taxon>
        <taxon>Naganishia</taxon>
    </lineage>
</organism>
<accession>A0ACC2VPR3</accession>
<reference evidence="1" key="1">
    <citation type="submission" date="2023-04" db="EMBL/GenBank/DDBJ databases">
        <title>Draft Genome sequencing of Naganishia species isolated from polar environments using Oxford Nanopore Technology.</title>
        <authorList>
            <person name="Leo P."/>
            <person name="Venkateswaran K."/>
        </authorList>
    </citation>
    <scope>NUCLEOTIDE SEQUENCE</scope>
    <source>
        <strain evidence="1">MNA-CCFEE 5261</strain>
    </source>
</reference>
<sequence length="222" mass="25883">MPKSVPSRQGSALADIYNSGSAKIKKKIRDIERLLKKDNVPANIRIDNERALKALKVELANKQQDHKTQKIAKKYHMVRFFERKKALRKLKQARKELQNVLETGERKDIKKARKVVRHCEIDVAYVVLFPKAEKYISLYPNHQPEKNPDTENAKKGLEKTESRRRELRKKVEKLVDDKALPFSIDDLLEGKSVDVKHDFESGHNQEIDAPETKIQEEDDFFE</sequence>
<protein>
    <submittedName>
        <fullName evidence="1">18S rRNA maturation protein</fullName>
    </submittedName>
</protein>
<comment type="caution">
    <text evidence="1">The sequence shown here is derived from an EMBL/GenBank/DDBJ whole genome shotgun (WGS) entry which is preliminary data.</text>
</comment>
<keyword evidence="2" id="KW-1185">Reference proteome</keyword>
<evidence type="ECO:0000313" key="1">
    <source>
        <dbReference type="EMBL" id="KAJ9101439.1"/>
    </source>
</evidence>